<comment type="catalytic activity">
    <reaction evidence="11">
        <text>N-terminal L-methionyl-L-threonyl-[protein] + acetyl-CoA = N-terminal N(alpha)-acetyl-L-methionyl-L-threonyl-[protein] + CoA + H(+)</text>
        <dbReference type="Rhea" id="RHEA:50576"/>
        <dbReference type="Rhea" id="RHEA-COMP:12732"/>
        <dbReference type="Rhea" id="RHEA-COMP:12733"/>
        <dbReference type="ChEBI" id="CHEBI:15378"/>
        <dbReference type="ChEBI" id="CHEBI:57287"/>
        <dbReference type="ChEBI" id="CHEBI:57288"/>
        <dbReference type="ChEBI" id="CHEBI:133404"/>
        <dbReference type="ChEBI" id="CHEBI:133405"/>
        <dbReference type="EC" id="2.3.1.258"/>
    </reaction>
</comment>
<dbReference type="CDD" id="cd04301">
    <property type="entry name" value="NAT_SF"/>
    <property type="match status" value="1"/>
</dbReference>
<dbReference type="PANTHER" id="PTHR42919">
    <property type="entry name" value="N-ALPHA-ACETYLTRANSFERASE"/>
    <property type="match status" value="1"/>
</dbReference>
<dbReference type="PROSITE" id="PS51186">
    <property type="entry name" value="GNAT"/>
    <property type="match status" value="1"/>
</dbReference>
<protein>
    <recommendedName>
        <fullName evidence="3">N-terminal methionine N(alpha)-acetyltransferase NatE</fullName>
        <ecNumber evidence="3">2.3.1.258</ecNumber>
    </recommendedName>
</protein>
<keyword evidence="1" id="KW-0808">Transferase</keyword>
<dbReference type="Gene3D" id="3.40.630.30">
    <property type="match status" value="1"/>
</dbReference>
<evidence type="ECO:0000256" key="3">
    <source>
        <dbReference type="ARBA" id="ARBA00039121"/>
    </source>
</evidence>
<evidence type="ECO:0000256" key="7">
    <source>
        <dbReference type="ARBA" id="ARBA00048618"/>
    </source>
</evidence>
<gene>
    <name evidence="13" type="ORF">XAT740_LOCUS2873</name>
</gene>
<comment type="catalytic activity">
    <reaction evidence="6">
        <text>N-terminal L-methionyl-L-phenylalanyl-[protein] + acetyl-CoA = N-terminal N(alpha)-acetyl-L-methionyl-L-phenylalanyl-[protein] + CoA + H(+)</text>
        <dbReference type="Rhea" id="RHEA:50528"/>
        <dbReference type="Rhea" id="RHEA-COMP:12715"/>
        <dbReference type="Rhea" id="RHEA-COMP:12716"/>
        <dbReference type="ChEBI" id="CHEBI:15378"/>
        <dbReference type="ChEBI" id="CHEBI:57287"/>
        <dbReference type="ChEBI" id="CHEBI:57288"/>
        <dbReference type="ChEBI" id="CHEBI:133382"/>
        <dbReference type="ChEBI" id="CHEBI:133383"/>
        <dbReference type="EC" id="2.3.1.258"/>
    </reaction>
</comment>
<dbReference type="SUPFAM" id="SSF55729">
    <property type="entry name" value="Acyl-CoA N-acyltransferases (Nat)"/>
    <property type="match status" value="1"/>
</dbReference>
<comment type="catalytic activity">
    <reaction evidence="5">
        <text>N-terminal L-methionyl-L-tyrosyl-[protein] + acetyl-CoA = N-terminal N(alpha)-acetyl-L-methionyl-L-tyrosyl-[protein] + CoA + H(+)</text>
        <dbReference type="Rhea" id="RHEA:50532"/>
        <dbReference type="Rhea" id="RHEA-COMP:12717"/>
        <dbReference type="Rhea" id="RHEA-COMP:12718"/>
        <dbReference type="ChEBI" id="CHEBI:15378"/>
        <dbReference type="ChEBI" id="CHEBI:57287"/>
        <dbReference type="ChEBI" id="CHEBI:57288"/>
        <dbReference type="ChEBI" id="CHEBI:133384"/>
        <dbReference type="ChEBI" id="CHEBI:133385"/>
        <dbReference type="EC" id="2.3.1.258"/>
    </reaction>
</comment>
<comment type="catalytic activity">
    <reaction evidence="7">
        <text>N-terminal L-methionyl-L-lysyl-[protein] + acetyl-CoA = N-terminal N(alpha)-acetyl-L-methionyl-L-lysyl-[protein] + CoA + H(+)</text>
        <dbReference type="Rhea" id="RHEA:50580"/>
        <dbReference type="Rhea" id="RHEA-COMP:12734"/>
        <dbReference type="Rhea" id="RHEA-COMP:12735"/>
        <dbReference type="ChEBI" id="CHEBI:15378"/>
        <dbReference type="ChEBI" id="CHEBI:57287"/>
        <dbReference type="ChEBI" id="CHEBI:57288"/>
        <dbReference type="ChEBI" id="CHEBI:133406"/>
        <dbReference type="ChEBI" id="CHEBI:133407"/>
        <dbReference type="EC" id="2.3.1.258"/>
    </reaction>
</comment>
<accession>A0A813SNL6</accession>
<organism evidence="13 14">
    <name type="scientific">Adineta ricciae</name>
    <name type="common">Rotifer</name>
    <dbReference type="NCBI Taxonomy" id="249248"/>
    <lineage>
        <taxon>Eukaryota</taxon>
        <taxon>Metazoa</taxon>
        <taxon>Spiralia</taxon>
        <taxon>Gnathifera</taxon>
        <taxon>Rotifera</taxon>
        <taxon>Eurotatoria</taxon>
        <taxon>Bdelloidea</taxon>
        <taxon>Adinetida</taxon>
        <taxon>Adinetidae</taxon>
        <taxon>Adineta</taxon>
    </lineage>
</organism>
<evidence type="ECO:0000259" key="12">
    <source>
        <dbReference type="PROSITE" id="PS51186"/>
    </source>
</evidence>
<reference evidence="13" key="1">
    <citation type="submission" date="2021-02" db="EMBL/GenBank/DDBJ databases">
        <authorList>
            <person name="Nowell W R."/>
        </authorList>
    </citation>
    <scope>NUCLEOTIDE SEQUENCE</scope>
</reference>
<evidence type="ECO:0000313" key="13">
    <source>
        <dbReference type="EMBL" id="CAF0798917.1"/>
    </source>
</evidence>
<dbReference type="Proteomes" id="UP000663828">
    <property type="component" value="Unassembled WGS sequence"/>
</dbReference>
<dbReference type="InterPro" id="IPR016181">
    <property type="entry name" value="Acyl_CoA_acyltransferase"/>
</dbReference>
<keyword evidence="14" id="KW-1185">Reference proteome</keyword>
<feature type="domain" description="N-acetyltransferase" evidence="12">
    <location>
        <begin position="20"/>
        <end position="170"/>
    </location>
</feature>
<comment type="catalytic activity">
    <reaction evidence="8">
        <text>N-terminal L-methionyl-L-valyl-[protein] + acetyl-CoA = N-terminal N(alpha)-acetyl-L-methionyl-L-valyl-[protein] + CoA + H(+)</text>
        <dbReference type="Rhea" id="RHEA:50572"/>
        <dbReference type="Rhea" id="RHEA-COMP:12730"/>
        <dbReference type="Rhea" id="RHEA-COMP:12731"/>
        <dbReference type="ChEBI" id="CHEBI:15378"/>
        <dbReference type="ChEBI" id="CHEBI:57287"/>
        <dbReference type="ChEBI" id="CHEBI:57288"/>
        <dbReference type="ChEBI" id="CHEBI:133402"/>
        <dbReference type="ChEBI" id="CHEBI:133403"/>
        <dbReference type="EC" id="2.3.1.258"/>
    </reaction>
</comment>
<evidence type="ECO:0000256" key="5">
    <source>
        <dbReference type="ARBA" id="ARBA00048335"/>
    </source>
</evidence>
<evidence type="ECO:0000256" key="11">
    <source>
        <dbReference type="ARBA" id="ARBA00049454"/>
    </source>
</evidence>
<comment type="catalytic activity">
    <reaction evidence="9">
        <text>N-terminal L-methionyl-L-alanyl-[protein] + acetyl-CoA = N-terminal N(alpha)-acetyl-L-methionyl-L-alanyl-[protein] + CoA + H(+)</text>
        <dbReference type="Rhea" id="RHEA:50564"/>
        <dbReference type="Rhea" id="RHEA-COMP:12726"/>
        <dbReference type="Rhea" id="RHEA-COMP:12727"/>
        <dbReference type="ChEBI" id="CHEBI:15378"/>
        <dbReference type="ChEBI" id="CHEBI:57287"/>
        <dbReference type="ChEBI" id="CHEBI:57288"/>
        <dbReference type="ChEBI" id="CHEBI:133398"/>
        <dbReference type="ChEBI" id="CHEBI:133399"/>
        <dbReference type="EC" id="2.3.1.258"/>
    </reaction>
</comment>
<proteinExistence type="predicted"/>
<keyword evidence="2" id="KW-0012">Acyltransferase</keyword>
<evidence type="ECO:0000313" key="14">
    <source>
        <dbReference type="Proteomes" id="UP000663828"/>
    </source>
</evidence>
<dbReference type="Pfam" id="PF00583">
    <property type="entry name" value="Acetyltransf_1"/>
    <property type="match status" value="1"/>
</dbReference>
<comment type="catalytic activity">
    <reaction evidence="4">
        <text>N-terminal L-methionyl-L-seryl-[protein] + acetyl-CoA = N-terminal N(alpha)-acetyl-L-methionyl-L-seryl-[protein] + CoA + H(+)</text>
        <dbReference type="Rhea" id="RHEA:50568"/>
        <dbReference type="Rhea" id="RHEA-COMP:12728"/>
        <dbReference type="Rhea" id="RHEA-COMP:12729"/>
        <dbReference type="ChEBI" id="CHEBI:15378"/>
        <dbReference type="ChEBI" id="CHEBI:57287"/>
        <dbReference type="ChEBI" id="CHEBI:57288"/>
        <dbReference type="ChEBI" id="CHEBI:133400"/>
        <dbReference type="ChEBI" id="CHEBI:133401"/>
        <dbReference type="EC" id="2.3.1.258"/>
    </reaction>
</comment>
<sequence length="170" mass="20099">MMNLVFPSHLIKSRTRSSNIQVYHNRPFPIEEILAVLYPLFGQFYPYDDFIRMITDSDHIFCAYDRIQRRCVACALVNNKGRNGGLYLMLFGVRQSNQQRGVGTQLLKSVVRWAYQSGYAYIYLHVHVDNYKAIGLYEKVGFRPDEYLQGYYRQTPKENPHAYRMLLKLR</sequence>
<evidence type="ECO:0000256" key="6">
    <source>
        <dbReference type="ARBA" id="ARBA00048490"/>
    </source>
</evidence>
<dbReference type="InterPro" id="IPR051556">
    <property type="entry name" value="N-term/lysine_N-AcTrnsfr"/>
</dbReference>
<evidence type="ECO:0000256" key="1">
    <source>
        <dbReference type="ARBA" id="ARBA00022679"/>
    </source>
</evidence>
<dbReference type="InterPro" id="IPR000182">
    <property type="entry name" value="GNAT_dom"/>
</dbReference>
<dbReference type="PANTHER" id="PTHR42919:SF8">
    <property type="entry name" value="N-ALPHA-ACETYLTRANSFERASE 50"/>
    <property type="match status" value="1"/>
</dbReference>
<evidence type="ECO:0000256" key="8">
    <source>
        <dbReference type="ARBA" id="ARBA00048799"/>
    </source>
</evidence>
<comment type="caution">
    <text evidence="13">The sequence shown here is derived from an EMBL/GenBank/DDBJ whole genome shotgun (WGS) entry which is preliminary data.</text>
</comment>
<name>A0A813SNL6_ADIRI</name>
<evidence type="ECO:0000256" key="2">
    <source>
        <dbReference type="ARBA" id="ARBA00023315"/>
    </source>
</evidence>
<evidence type="ECO:0000256" key="10">
    <source>
        <dbReference type="ARBA" id="ARBA00049103"/>
    </source>
</evidence>
<dbReference type="AlphaFoldDB" id="A0A813SNL6"/>
<evidence type="ECO:0000256" key="9">
    <source>
        <dbReference type="ARBA" id="ARBA00049002"/>
    </source>
</evidence>
<evidence type="ECO:0000256" key="4">
    <source>
        <dbReference type="ARBA" id="ARBA00048251"/>
    </source>
</evidence>
<dbReference type="EMBL" id="CAJNOR010000106">
    <property type="protein sequence ID" value="CAF0798917.1"/>
    <property type="molecule type" value="Genomic_DNA"/>
</dbReference>
<comment type="catalytic activity">
    <reaction evidence="10">
        <text>N-terminal L-methionyl-L-leucyl-[protein] + acetyl-CoA = N-terminal N(alpha)-acetyl-L-methionyl-L-leucyl-[protein] + CoA + H(+)</text>
        <dbReference type="Rhea" id="RHEA:50520"/>
        <dbReference type="Rhea" id="RHEA-COMP:12711"/>
        <dbReference type="Rhea" id="RHEA-COMP:12712"/>
        <dbReference type="ChEBI" id="CHEBI:15378"/>
        <dbReference type="ChEBI" id="CHEBI:57287"/>
        <dbReference type="ChEBI" id="CHEBI:57288"/>
        <dbReference type="ChEBI" id="CHEBI:133377"/>
        <dbReference type="ChEBI" id="CHEBI:133378"/>
        <dbReference type="EC" id="2.3.1.258"/>
    </reaction>
</comment>
<dbReference type="GO" id="GO:0120518">
    <property type="term" value="F:protein N-terminal-methionine acetyltransferase activity"/>
    <property type="evidence" value="ECO:0007669"/>
    <property type="project" value="UniProtKB-EC"/>
</dbReference>
<dbReference type="EC" id="2.3.1.258" evidence="3"/>